<evidence type="ECO:0000256" key="3">
    <source>
        <dbReference type="PROSITE-ProRule" id="PRU00023"/>
    </source>
</evidence>
<dbReference type="PROSITE" id="PS50297">
    <property type="entry name" value="ANK_REP_REGION"/>
    <property type="match status" value="2"/>
</dbReference>
<evidence type="ECO:0000256" key="4">
    <source>
        <dbReference type="SAM" id="MobiDB-lite"/>
    </source>
</evidence>
<dbReference type="PANTHER" id="PTHR24198">
    <property type="entry name" value="ANKYRIN REPEAT AND PROTEIN KINASE DOMAIN-CONTAINING PROTEIN"/>
    <property type="match status" value="1"/>
</dbReference>
<evidence type="ECO:0000313" key="6">
    <source>
        <dbReference type="Proteomes" id="UP001285441"/>
    </source>
</evidence>
<evidence type="ECO:0000313" key="5">
    <source>
        <dbReference type="EMBL" id="KAK3380948.1"/>
    </source>
</evidence>
<keyword evidence="6" id="KW-1185">Reference proteome</keyword>
<reference evidence="5" key="2">
    <citation type="submission" date="2023-06" db="EMBL/GenBank/DDBJ databases">
        <authorList>
            <consortium name="Lawrence Berkeley National Laboratory"/>
            <person name="Haridas S."/>
            <person name="Hensen N."/>
            <person name="Bonometti L."/>
            <person name="Westerberg I."/>
            <person name="Brannstrom I.O."/>
            <person name="Guillou S."/>
            <person name="Cros-Aarteil S."/>
            <person name="Calhoun S."/>
            <person name="Kuo A."/>
            <person name="Mondo S."/>
            <person name="Pangilinan J."/>
            <person name="Riley R."/>
            <person name="LaButti K."/>
            <person name="Andreopoulos B."/>
            <person name="Lipzen A."/>
            <person name="Chen C."/>
            <person name="Yanf M."/>
            <person name="Daum C."/>
            <person name="Ng V."/>
            <person name="Clum A."/>
            <person name="Steindorff A."/>
            <person name="Ohm R."/>
            <person name="Martin F."/>
            <person name="Silar P."/>
            <person name="Natvig D."/>
            <person name="Lalanne C."/>
            <person name="Gautier V."/>
            <person name="Ament-velasquez S.L."/>
            <person name="Kruys A."/>
            <person name="Hutchinson M.I."/>
            <person name="Powell A.J."/>
            <person name="Barry K."/>
            <person name="Miller A.N."/>
            <person name="Grigoriev I.V."/>
            <person name="Debuchy R."/>
            <person name="Gladieux P."/>
            <person name="Thoren M.H."/>
            <person name="Johannesson H."/>
        </authorList>
    </citation>
    <scope>NUCLEOTIDE SEQUENCE</scope>
    <source>
        <strain evidence="5">CBS 232.78</strain>
    </source>
</reference>
<keyword evidence="2 3" id="KW-0040">ANK repeat</keyword>
<feature type="compositionally biased region" description="Acidic residues" evidence="4">
    <location>
        <begin position="343"/>
        <end position="357"/>
    </location>
</feature>
<dbReference type="SMART" id="SM00248">
    <property type="entry name" value="ANK"/>
    <property type="match status" value="6"/>
</dbReference>
<dbReference type="InterPro" id="IPR036770">
    <property type="entry name" value="Ankyrin_rpt-contain_sf"/>
</dbReference>
<dbReference type="Pfam" id="PF12796">
    <property type="entry name" value="Ank_2"/>
    <property type="match status" value="2"/>
</dbReference>
<comment type="caution">
    <text evidence="5">The sequence shown here is derived from an EMBL/GenBank/DDBJ whole genome shotgun (WGS) entry which is preliminary data.</text>
</comment>
<proteinExistence type="predicted"/>
<name>A0AAE0TVG3_9PEZI</name>
<feature type="repeat" description="ANK" evidence="3">
    <location>
        <begin position="13"/>
        <end position="45"/>
    </location>
</feature>
<protein>
    <submittedName>
        <fullName evidence="5">Ankyrin repeat-containing domain protein</fullName>
    </submittedName>
</protein>
<organism evidence="5 6">
    <name type="scientific">Podospora didyma</name>
    <dbReference type="NCBI Taxonomy" id="330526"/>
    <lineage>
        <taxon>Eukaryota</taxon>
        <taxon>Fungi</taxon>
        <taxon>Dikarya</taxon>
        <taxon>Ascomycota</taxon>
        <taxon>Pezizomycotina</taxon>
        <taxon>Sordariomycetes</taxon>
        <taxon>Sordariomycetidae</taxon>
        <taxon>Sordariales</taxon>
        <taxon>Podosporaceae</taxon>
        <taxon>Podospora</taxon>
    </lineage>
</organism>
<dbReference type="SUPFAM" id="SSF48403">
    <property type="entry name" value="Ankyrin repeat"/>
    <property type="match status" value="1"/>
</dbReference>
<dbReference type="InterPro" id="IPR002110">
    <property type="entry name" value="Ankyrin_rpt"/>
</dbReference>
<dbReference type="EMBL" id="JAULSW010000005">
    <property type="protein sequence ID" value="KAK3380948.1"/>
    <property type="molecule type" value="Genomic_DNA"/>
</dbReference>
<dbReference type="PANTHER" id="PTHR24198:SF165">
    <property type="entry name" value="ANKYRIN REPEAT-CONTAINING PROTEIN-RELATED"/>
    <property type="match status" value="1"/>
</dbReference>
<sequence length="357" mass="39853">MEPGQINIRVLSTGHAPLHRAVLNDDLSAVETLIIHGADVNLKSRVDGRTALHHASHMNHISLEMVRLLLRHDADVDACVPDGYPALHYVCSYEKMKALIEGGAKVNMKTRIGSNAMHRQAVNFSMSDSDVAESIGELVRHGVDINSQDIYGRTAIMRASFCNRISALQSLCEFGAKLDIADEEGDTLLHYTAFFGTINQIEYLRSAKLSGFDPDIPDMDGDTPLACYRARLDWEPCPGQSKPIVMEAFALCALILEIRNRNWSSGQFLEARARFAADGHQDRLRRWVGYMWQRLHDCPDLGTELWDENKDSAWDEIDLGGEDVDYDTEMLFGGPSSGGDKVEGEEESDEFFDAPDY</sequence>
<feature type="region of interest" description="Disordered" evidence="4">
    <location>
        <begin position="328"/>
        <end position="357"/>
    </location>
</feature>
<dbReference type="Proteomes" id="UP001285441">
    <property type="component" value="Unassembled WGS sequence"/>
</dbReference>
<feature type="repeat" description="ANK" evidence="3">
    <location>
        <begin position="47"/>
        <end position="78"/>
    </location>
</feature>
<dbReference type="Gene3D" id="1.25.40.20">
    <property type="entry name" value="Ankyrin repeat-containing domain"/>
    <property type="match status" value="2"/>
</dbReference>
<accession>A0AAE0TVG3</accession>
<dbReference type="PROSITE" id="PS50088">
    <property type="entry name" value="ANK_REPEAT"/>
    <property type="match status" value="2"/>
</dbReference>
<keyword evidence="1" id="KW-0677">Repeat</keyword>
<evidence type="ECO:0000256" key="1">
    <source>
        <dbReference type="ARBA" id="ARBA00022737"/>
    </source>
</evidence>
<gene>
    <name evidence="5" type="ORF">B0H63DRAFT_474633</name>
</gene>
<evidence type="ECO:0000256" key="2">
    <source>
        <dbReference type="ARBA" id="ARBA00023043"/>
    </source>
</evidence>
<reference evidence="5" key="1">
    <citation type="journal article" date="2023" name="Mol. Phylogenet. Evol.">
        <title>Genome-scale phylogeny and comparative genomics of the fungal order Sordariales.</title>
        <authorList>
            <person name="Hensen N."/>
            <person name="Bonometti L."/>
            <person name="Westerberg I."/>
            <person name="Brannstrom I.O."/>
            <person name="Guillou S."/>
            <person name="Cros-Aarteil S."/>
            <person name="Calhoun S."/>
            <person name="Haridas S."/>
            <person name="Kuo A."/>
            <person name="Mondo S."/>
            <person name="Pangilinan J."/>
            <person name="Riley R."/>
            <person name="LaButti K."/>
            <person name="Andreopoulos B."/>
            <person name="Lipzen A."/>
            <person name="Chen C."/>
            <person name="Yan M."/>
            <person name="Daum C."/>
            <person name="Ng V."/>
            <person name="Clum A."/>
            <person name="Steindorff A."/>
            <person name="Ohm R.A."/>
            <person name="Martin F."/>
            <person name="Silar P."/>
            <person name="Natvig D.O."/>
            <person name="Lalanne C."/>
            <person name="Gautier V."/>
            <person name="Ament-Velasquez S.L."/>
            <person name="Kruys A."/>
            <person name="Hutchinson M.I."/>
            <person name="Powell A.J."/>
            <person name="Barry K."/>
            <person name="Miller A.N."/>
            <person name="Grigoriev I.V."/>
            <person name="Debuchy R."/>
            <person name="Gladieux P."/>
            <person name="Hiltunen Thoren M."/>
            <person name="Johannesson H."/>
        </authorList>
    </citation>
    <scope>NUCLEOTIDE SEQUENCE</scope>
    <source>
        <strain evidence="5">CBS 232.78</strain>
    </source>
</reference>
<dbReference type="AlphaFoldDB" id="A0AAE0TVG3"/>